<dbReference type="SMART" id="SM00260">
    <property type="entry name" value="CheW"/>
    <property type="match status" value="1"/>
</dbReference>
<comment type="caution">
    <text evidence="2">The sequence shown here is derived from an EMBL/GenBank/DDBJ whole genome shotgun (WGS) entry which is preliminary data.</text>
</comment>
<dbReference type="GO" id="GO:0006935">
    <property type="term" value="P:chemotaxis"/>
    <property type="evidence" value="ECO:0007669"/>
    <property type="project" value="InterPro"/>
</dbReference>
<dbReference type="RefSeq" id="WP_081856459.1">
    <property type="nucleotide sequence ID" value="NZ_DAINLL010000043.1"/>
</dbReference>
<dbReference type="InterPro" id="IPR039315">
    <property type="entry name" value="CheW"/>
</dbReference>
<gene>
    <name evidence="2" type="ORF">DCE01_03615</name>
</gene>
<reference evidence="2 3" key="1">
    <citation type="journal article" date="2018" name="Nat. Biotechnol.">
        <title>A standardized bacterial taxonomy based on genome phylogeny substantially revises the tree of life.</title>
        <authorList>
            <person name="Parks D.H."/>
            <person name="Chuvochina M."/>
            <person name="Waite D.W."/>
            <person name="Rinke C."/>
            <person name="Skarshewski A."/>
            <person name="Chaumeil P.A."/>
            <person name="Hugenholtz P."/>
        </authorList>
    </citation>
    <scope>NUCLEOTIDE SEQUENCE [LARGE SCALE GENOMIC DNA]</scope>
    <source>
        <strain evidence="2">UBA12529</strain>
    </source>
</reference>
<evidence type="ECO:0000259" key="1">
    <source>
        <dbReference type="PROSITE" id="PS50851"/>
    </source>
</evidence>
<dbReference type="AlphaFoldDB" id="A0A101FI07"/>
<dbReference type="GO" id="GO:0007165">
    <property type="term" value="P:signal transduction"/>
    <property type="evidence" value="ECO:0007669"/>
    <property type="project" value="InterPro"/>
</dbReference>
<dbReference type="PANTHER" id="PTHR22617">
    <property type="entry name" value="CHEMOTAXIS SENSOR HISTIDINE KINASE-RELATED"/>
    <property type="match status" value="1"/>
</dbReference>
<evidence type="ECO:0000313" key="3">
    <source>
        <dbReference type="Proteomes" id="UP000257240"/>
    </source>
</evidence>
<dbReference type="InterPro" id="IPR002545">
    <property type="entry name" value="CheW-lke_dom"/>
</dbReference>
<dbReference type="Pfam" id="PF01584">
    <property type="entry name" value="CheW"/>
    <property type="match status" value="1"/>
</dbReference>
<dbReference type="PROSITE" id="PS50851">
    <property type="entry name" value="CHEW"/>
    <property type="match status" value="1"/>
</dbReference>
<accession>A0A101FI07</accession>
<dbReference type="InterPro" id="IPR036061">
    <property type="entry name" value="CheW-like_dom_sf"/>
</dbReference>
<organism evidence="2 3">
    <name type="scientific">Thermodesulfobacterium commune</name>
    <dbReference type="NCBI Taxonomy" id="1741"/>
    <lineage>
        <taxon>Bacteria</taxon>
        <taxon>Pseudomonadati</taxon>
        <taxon>Thermodesulfobacteriota</taxon>
        <taxon>Thermodesulfobacteria</taxon>
        <taxon>Thermodesulfobacteriales</taxon>
        <taxon>Thermodesulfobacteriaceae</taxon>
        <taxon>Thermodesulfobacterium</taxon>
    </lineage>
</organism>
<dbReference type="Proteomes" id="UP000257240">
    <property type="component" value="Unassembled WGS sequence"/>
</dbReference>
<dbReference type="SUPFAM" id="SSF50341">
    <property type="entry name" value="CheW-like"/>
    <property type="match status" value="1"/>
</dbReference>
<evidence type="ECO:0000313" key="2">
    <source>
        <dbReference type="EMBL" id="HAA83857.1"/>
    </source>
</evidence>
<feature type="domain" description="CheW-like" evidence="1">
    <location>
        <begin position="26"/>
        <end position="162"/>
    </location>
</feature>
<proteinExistence type="predicted"/>
<name>A0A101FI07_9BACT</name>
<protein>
    <submittedName>
        <fullName evidence="2">Chemotaxis protein CheW</fullName>
    </submittedName>
</protein>
<dbReference type="EMBL" id="DLVE01000048">
    <property type="protein sequence ID" value="HAA83857.1"/>
    <property type="molecule type" value="Genomic_DNA"/>
</dbReference>
<dbReference type="Gene3D" id="2.30.30.40">
    <property type="entry name" value="SH3 Domains"/>
    <property type="match status" value="1"/>
</dbReference>
<dbReference type="Gene3D" id="2.40.50.180">
    <property type="entry name" value="CheA-289, Domain 4"/>
    <property type="match status" value="1"/>
</dbReference>
<dbReference type="PANTHER" id="PTHR22617:SF23">
    <property type="entry name" value="CHEMOTAXIS PROTEIN CHEW"/>
    <property type="match status" value="1"/>
</dbReference>
<dbReference type="GO" id="GO:0005829">
    <property type="term" value="C:cytosol"/>
    <property type="evidence" value="ECO:0007669"/>
    <property type="project" value="TreeGrafter"/>
</dbReference>
<sequence>MNIMKREKEKVILSEEKDHKLATIDTITFVTFYLGNFLCGIPADIIMEINKDTEITPVPLADEFILGIMNLRGQIVTVMDLAKMVGLKENIKPTVNLILKTEGEAPVSFVVERIGDIMEVPVDKIEKTPEKIEGISKEYVKNIYQLPDKILLIFDVDKLLRL</sequence>